<evidence type="ECO:0000256" key="14">
    <source>
        <dbReference type="RuleBase" id="RU000461"/>
    </source>
</evidence>
<keyword evidence="6" id="KW-0812">Transmembrane</keyword>
<evidence type="ECO:0000256" key="6">
    <source>
        <dbReference type="ARBA" id="ARBA00022692"/>
    </source>
</evidence>
<keyword evidence="9 14" id="KW-0560">Oxidoreductase</keyword>
<keyword evidence="11 14" id="KW-0503">Monooxygenase</keyword>
<evidence type="ECO:0000256" key="2">
    <source>
        <dbReference type="ARBA" id="ARBA00004370"/>
    </source>
</evidence>
<evidence type="ECO:0000313" key="16">
    <source>
        <dbReference type="Proteomes" id="UP000054007"/>
    </source>
</evidence>
<sequence length="338" mass="38018">AFAYKFNSLENEDCEMAKILEHCMDDAATMSKTLRVGLWVLAKVPALQVLVDYSLAPLHRRLLQFKNLARGLAKRIVDEAIVEASEDDQGKDMLSILVRANQSAGMKKKLTEEEVLSQATTILGAGQETTSSTLTWLFYELTQHPDVQDTVRREIAEVRERKGPESDFTTQDYDGMEMLNAVIKETLRFHPILGVVSRQAYVDEVIPLAEPIVTADGQRIDNISVKKGQLIECSAHGYNRNPTIWGPDAHIWRPERWSEKREHQLVVGLHGNIMTFSGGVRGCIGWRFAVMSIQSLAAEVLENFHFAPSEDTKLVRRRPGLLITPRLEGRLPLSVTPM</sequence>
<name>A0A0D7B8J2_9AGAR</name>
<evidence type="ECO:0000256" key="5">
    <source>
        <dbReference type="ARBA" id="ARBA00022617"/>
    </source>
</evidence>
<dbReference type="AlphaFoldDB" id="A0A0D7B8J2"/>
<evidence type="ECO:0000256" key="13">
    <source>
        <dbReference type="PIRSR" id="PIRSR602403-1"/>
    </source>
</evidence>
<feature type="non-terminal residue" evidence="15">
    <location>
        <position position="1"/>
    </location>
</feature>
<dbReference type="Pfam" id="PF00067">
    <property type="entry name" value="p450"/>
    <property type="match status" value="1"/>
</dbReference>
<proteinExistence type="inferred from homology"/>
<comment type="subcellular location">
    <subcellularLocation>
        <location evidence="2">Membrane</location>
    </subcellularLocation>
</comment>
<dbReference type="Proteomes" id="UP000054007">
    <property type="component" value="Unassembled WGS sequence"/>
</dbReference>
<comment type="pathway">
    <text evidence="3">Secondary metabolite biosynthesis; terpenoid biosynthesis.</text>
</comment>
<dbReference type="GO" id="GO:0005506">
    <property type="term" value="F:iron ion binding"/>
    <property type="evidence" value="ECO:0007669"/>
    <property type="project" value="InterPro"/>
</dbReference>
<comment type="cofactor">
    <cofactor evidence="1 13">
        <name>heme</name>
        <dbReference type="ChEBI" id="CHEBI:30413"/>
    </cofactor>
</comment>
<evidence type="ECO:0000256" key="8">
    <source>
        <dbReference type="ARBA" id="ARBA00022989"/>
    </source>
</evidence>
<protein>
    <submittedName>
        <fullName evidence="15">Cytochrome P450</fullName>
    </submittedName>
</protein>
<evidence type="ECO:0000256" key="10">
    <source>
        <dbReference type="ARBA" id="ARBA00023004"/>
    </source>
</evidence>
<dbReference type="InterPro" id="IPR001128">
    <property type="entry name" value="Cyt_P450"/>
</dbReference>
<organism evidence="15 16">
    <name type="scientific">Cylindrobasidium torrendii FP15055 ss-10</name>
    <dbReference type="NCBI Taxonomy" id="1314674"/>
    <lineage>
        <taxon>Eukaryota</taxon>
        <taxon>Fungi</taxon>
        <taxon>Dikarya</taxon>
        <taxon>Basidiomycota</taxon>
        <taxon>Agaricomycotina</taxon>
        <taxon>Agaricomycetes</taxon>
        <taxon>Agaricomycetidae</taxon>
        <taxon>Agaricales</taxon>
        <taxon>Marasmiineae</taxon>
        <taxon>Physalacriaceae</taxon>
        <taxon>Cylindrobasidium</taxon>
    </lineage>
</organism>
<keyword evidence="10 13" id="KW-0408">Iron</keyword>
<evidence type="ECO:0000256" key="7">
    <source>
        <dbReference type="ARBA" id="ARBA00022723"/>
    </source>
</evidence>
<feature type="binding site" description="axial binding residue" evidence="13">
    <location>
        <position position="283"/>
    </location>
    <ligand>
        <name>heme</name>
        <dbReference type="ChEBI" id="CHEBI:30413"/>
    </ligand>
    <ligandPart>
        <name>Fe</name>
        <dbReference type="ChEBI" id="CHEBI:18248"/>
    </ligandPart>
</feature>
<keyword evidence="5 13" id="KW-0349">Heme</keyword>
<keyword evidence="7 13" id="KW-0479">Metal-binding</keyword>
<accession>A0A0D7B8J2</accession>
<gene>
    <name evidence="15" type="ORF">CYLTODRAFT_411565</name>
</gene>
<dbReference type="PROSITE" id="PS00086">
    <property type="entry name" value="CYTOCHROME_P450"/>
    <property type="match status" value="1"/>
</dbReference>
<dbReference type="GO" id="GO:0004497">
    <property type="term" value="F:monooxygenase activity"/>
    <property type="evidence" value="ECO:0007669"/>
    <property type="project" value="UniProtKB-KW"/>
</dbReference>
<dbReference type="InterPro" id="IPR002403">
    <property type="entry name" value="Cyt_P450_E_grp-IV"/>
</dbReference>
<dbReference type="Gene3D" id="1.10.630.10">
    <property type="entry name" value="Cytochrome P450"/>
    <property type="match status" value="1"/>
</dbReference>
<dbReference type="InterPro" id="IPR050121">
    <property type="entry name" value="Cytochrome_P450_monoxygenase"/>
</dbReference>
<dbReference type="InterPro" id="IPR017972">
    <property type="entry name" value="Cyt_P450_CS"/>
</dbReference>
<reference evidence="15 16" key="1">
    <citation type="journal article" date="2015" name="Fungal Genet. Biol.">
        <title>Evolution of novel wood decay mechanisms in Agaricales revealed by the genome sequences of Fistulina hepatica and Cylindrobasidium torrendii.</title>
        <authorList>
            <person name="Floudas D."/>
            <person name="Held B.W."/>
            <person name="Riley R."/>
            <person name="Nagy L.G."/>
            <person name="Koehler G."/>
            <person name="Ransdell A.S."/>
            <person name="Younus H."/>
            <person name="Chow J."/>
            <person name="Chiniquy J."/>
            <person name="Lipzen A."/>
            <person name="Tritt A."/>
            <person name="Sun H."/>
            <person name="Haridas S."/>
            <person name="LaButti K."/>
            <person name="Ohm R.A."/>
            <person name="Kues U."/>
            <person name="Blanchette R.A."/>
            <person name="Grigoriev I.V."/>
            <person name="Minto R.E."/>
            <person name="Hibbett D.S."/>
        </authorList>
    </citation>
    <scope>NUCLEOTIDE SEQUENCE [LARGE SCALE GENOMIC DNA]</scope>
    <source>
        <strain evidence="15 16">FP15055 ss-10</strain>
    </source>
</reference>
<evidence type="ECO:0000256" key="11">
    <source>
        <dbReference type="ARBA" id="ARBA00023033"/>
    </source>
</evidence>
<evidence type="ECO:0000256" key="4">
    <source>
        <dbReference type="ARBA" id="ARBA00010617"/>
    </source>
</evidence>
<dbReference type="STRING" id="1314674.A0A0D7B8J2"/>
<keyword evidence="16" id="KW-1185">Reference proteome</keyword>
<evidence type="ECO:0000256" key="3">
    <source>
        <dbReference type="ARBA" id="ARBA00004721"/>
    </source>
</evidence>
<evidence type="ECO:0000256" key="12">
    <source>
        <dbReference type="ARBA" id="ARBA00023136"/>
    </source>
</evidence>
<evidence type="ECO:0000313" key="15">
    <source>
        <dbReference type="EMBL" id="KIY66792.1"/>
    </source>
</evidence>
<dbReference type="PANTHER" id="PTHR24305:SF166">
    <property type="entry name" value="CYTOCHROME P450 12A4, MITOCHONDRIAL-RELATED"/>
    <property type="match status" value="1"/>
</dbReference>
<dbReference type="GO" id="GO:0016705">
    <property type="term" value="F:oxidoreductase activity, acting on paired donors, with incorporation or reduction of molecular oxygen"/>
    <property type="evidence" value="ECO:0007669"/>
    <property type="project" value="InterPro"/>
</dbReference>
<dbReference type="PRINTS" id="PR00385">
    <property type="entry name" value="P450"/>
</dbReference>
<dbReference type="GO" id="GO:0016020">
    <property type="term" value="C:membrane"/>
    <property type="evidence" value="ECO:0007669"/>
    <property type="project" value="UniProtKB-SubCell"/>
</dbReference>
<dbReference type="OrthoDB" id="1470350at2759"/>
<keyword evidence="12" id="KW-0472">Membrane</keyword>
<comment type="similarity">
    <text evidence="4 14">Belongs to the cytochrome P450 family.</text>
</comment>
<evidence type="ECO:0000256" key="1">
    <source>
        <dbReference type="ARBA" id="ARBA00001971"/>
    </source>
</evidence>
<dbReference type="InterPro" id="IPR036396">
    <property type="entry name" value="Cyt_P450_sf"/>
</dbReference>
<evidence type="ECO:0000256" key="9">
    <source>
        <dbReference type="ARBA" id="ARBA00023002"/>
    </source>
</evidence>
<dbReference type="SUPFAM" id="SSF48264">
    <property type="entry name" value="Cytochrome P450"/>
    <property type="match status" value="1"/>
</dbReference>
<keyword evidence="8" id="KW-1133">Transmembrane helix</keyword>
<dbReference type="EMBL" id="KN880543">
    <property type="protein sequence ID" value="KIY66792.1"/>
    <property type="molecule type" value="Genomic_DNA"/>
</dbReference>
<dbReference type="PRINTS" id="PR00465">
    <property type="entry name" value="EP450IV"/>
</dbReference>
<dbReference type="GO" id="GO:0020037">
    <property type="term" value="F:heme binding"/>
    <property type="evidence" value="ECO:0007669"/>
    <property type="project" value="InterPro"/>
</dbReference>
<dbReference type="PANTHER" id="PTHR24305">
    <property type="entry name" value="CYTOCHROME P450"/>
    <property type="match status" value="1"/>
</dbReference>